<evidence type="ECO:0000256" key="5">
    <source>
        <dbReference type="PROSITE-ProRule" id="PRU00042"/>
    </source>
</evidence>
<dbReference type="SUPFAM" id="SSF57667">
    <property type="entry name" value="beta-beta-alpha zinc fingers"/>
    <property type="match status" value="1"/>
</dbReference>
<feature type="domain" description="C2H2-type" evidence="6">
    <location>
        <begin position="62"/>
        <end position="89"/>
    </location>
</feature>
<evidence type="ECO:0000313" key="7">
    <source>
        <dbReference type="EMBL" id="KAL3629839.1"/>
    </source>
</evidence>
<dbReference type="GO" id="GO:0008270">
    <property type="term" value="F:zinc ion binding"/>
    <property type="evidence" value="ECO:0007669"/>
    <property type="project" value="UniProtKB-KW"/>
</dbReference>
<evidence type="ECO:0000313" key="8">
    <source>
        <dbReference type="Proteomes" id="UP001632038"/>
    </source>
</evidence>
<keyword evidence="3 5" id="KW-0863">Zinc-finger</keyword>
<keyword evidence="4" id="KW-0862">Zinc</keyword>
<accession>A0ABD3CKU1</accession>
<protein>
    <recommendedName>
        <fullName evidence="6">C2H2-type domain-containing protein</fullName>
    </recommendedName>
</protein>
<gene>
    <name evidence="7" type="ORF">CASFOL_027061</name>
</gene>
<proteinExistence type="predicted"/>
<evidence type="ECO:0000256" key="2">
    <source>
        <dbReference type="ARBA" id="ARBA00022737"/>
    </source>
</evidence>
<dbReference type="Pfam" id="PF00096">
    <property type="entry name" value="zf-C2H2"/>
    <property type="match status" value="1"/>
</dbReference>
<dbReference type="EMBL" id="JAVIJP010000034">
    <property type="protein sequence ID" value="KAL3629839.1"/>
    <property type="molecule type" value="Genomic_DNA"/>
</dbReference>
<dbReference type="PROSITE" id="PS00028">
    <property type="entry name" value="ZINC_FINGER_C2H2_1"/>
    <property type="match status" value="1"/>
</dbReference>
<evidence type="ECO:0000256" key="3">
    <source>
        <dbReference type="ARBA" id="ARBA00022771"/>
    </source>
</evidence>
<organism evidence="7 8">
    <name type="scientific">Castilleja foliolosa</name>
    <dbReference type="NCBI Taxonomy" id="1961234"/>
    <lineage>
        <taxon>Eukaryota</taxon>
        <taxon>Viridiplantae</taxon>
        <taxon>Streptophyta</taxon>
        <taxon>Embryophyta</taxon>
        <taxon>Tracheophyta</taxon>
        <taxon>Spermatophyta</taxon>
        <taxon>Magnoliopsida</taxon>
        <taxon>eudicotyledons</taxon>
        <taxon>Gunneridae</taxon>
        <taxon>Pentapetalae</taxon>
        <taxon>asterids</taxon>
        <taxon>lamiids</taxon>
        <taxon>Lamiales</taxon>
        <taxon>Orobanchaceae</taxon>
        <taxon>Pedicularideae</taxon>
        <taxon>Castillejinae</taxon>
        <taxon>Castilleja</taxon>
    </lineage>
</organism>
<keyword evidence="1" id="KW-0479">Metal-binding</keyword>
<dbReference type="InterPro" id="IPR013087">
    <property type="entry name" value="Znf_C2H2_type"/>
</dbReference>
<evidence type="ECO:0000256" key="1">
    <source>
        <dbReference type="ARBA" id="ARBA00022723"/>
    </source>
</evidence>
<keyword evidence="8" id="KW-1185">Reference proteome</keyword>
<reference evidence="8" key="1">
    <citation type="journal article" date="2024" name="IScience">
        <title>Strigolactones Initiate the Formation of Haustorium-like Structures in Castilleja.</title>
        <authorList>
            <person name="Buerger M."/>
            <person name="Peterson D."/>
            <person name="Chory J."/>
        </authorList>
    </citation>
    <scope>NUCLEOTIDE SEQUENCE [LARGE SCALE GENOMIC DNA]</scope>
</reference>
<dbReference type="PROSITE" id="PS50157">
    <property type="entry name" value="ZINC_FINGER_C2H2_2"/>
    <property type="match status" value="1"/>
</dbReference>
<dbReference type="FunFam" id="3.30.160.60:FF:000100">
    <property type="entry name" value="Zinc finger 45-like"/>
    <property type="match status" value="1"/>
</dbReference>
<evidence type="ECO:0000259" key="6">
    <source>
        <dbReference type="PROSITE" id="PS50157"/>
    </source>
</evidence>
<keyword evidence="2" id="KW-0677">Repeat</keyword>
<dbReference type="Gene3D" id="3.30.160.60">
    <property type="entry name" value="Classic Zinc Finger"/>
    <property type="match status" value="1"/>
</dbReference>
<evidence type="ECO:0000256" key="4">
    <source>
        <dbReference type="ARBA" id="ARBA00022833"/>
    </source>
</evidence>
<name>A0ABD3CKU1_9LAMI</name>
<dbReference type="Proteomes" id="UP001632038">
    <property type="component" value="Unassembled WGS sequence"/>
</dbReference>
<dbReference type="SMART" id="SM00355">
    <property type="entry name" value="ZnF_C2H2"/>
    <property type="match status" value="2"/>
</dbReference>
<dbReference type="AlphaFoldDB" id="A0ABD3CKU1"/>
<sequence>MVNEGEEARVPIFRDIRRYYCEYCGICRSKKTLIDRHILTEHEEEMKEKERNEEKESGKKLNICDECGANFQKPAHLKQHMQSHSIEMEIYYWA</sequence>
<dbReference type="InterPro" id="IPR036236">
    <property type="entry name" value="Znf_C2H2_sf"/>
</dbReference>
<comment type="caution">
    <text evidence="7">The sequence shown here is derived from an EMBL/GenBank/DDBJ whole genome shotgun (WGS) entry which is preliminary data.</text>
</comment>